<dbReference type="AlphaFoldDB" id="E3S4R8"/>
<gene>
    <name evidence="1" type="ORF">PTT_17595</name>
</gene>
<protein>
    <submittedName>
        <fullName evidence="1">Uncharacterized protein</fullName>
    </submittedName>
</protein>
<dbReference type="EMBL" id="GL537194">
    <property type="protein sequence ID" value="EFQ87031.1"/>
    <property type="molecule type" value="Genomic_DNA"/>
</dbReference>
<accession>E3S4R8</accession>
<sequence>MSIIRRFSFVVLSLTRHSYKEYESVQTTSGISGIPSRSVTILNVVAIAMPIAVVDYIALDCEGISVYRLVNKYENKTEL</sequence>
<name>E3S4R8_PYRTT</name>
<reference evidence="1 2" key="1">
    <citation type="journal article" date="2010" name="Genome Biol.">
        <title>A first genome assembly of the barley fungal pathogen Pyrenophora teres f. teres.</title>
        <authorList>
            <person name="Ellwood S.R."/>
            <person name="Liu Z."/>
            <person name="Syme R.A."/>
            <person name="Lai Z."/>
            <person name="Hane J.K."/>
            <person name="Keiper F."/>
            <person name="Moffat C.S."/>
            <person name="Oliver R.P."/>
            <person name="Friesen T.L."/>
        </authorList>
    </citation>
    <scope>NUCLEOTIDE SEQUENCE [LARGE SCALE GENOMIC DNA]</scope>
    <source>
        <strain evidence="1 2">0-1</strain>
    </source>
</reference>
<dbReference type="OrthoDB" id="3780782at2759"/>
<dbReference type="HOGENOM" id="CLU_2607188_0_0_1"/>
<dbReference type="Proteomes" id="UP000001067">
    <property type="component" value="Unassembled WGS sequence"/>
</dbReference>
<evidence type="ECO:0000313" key="2">
    <source>
        <dbReference type="Proteomes" id="UP000001067"/>
    </source>
</evidence>
<dbReference type="KEGG" id="pte:PTT_17595"/>
<evidence type="ECO:0000313" key="1">
    <source>
        <dbReference type="EMBL" id="EFQ87031.1"/>
    </source>
</evidence>
<proteinExistence type="predicted"/>
<organism evidence="2">
    <name type="scientific">Pyrenophora teres f. teres (strain 0-1)</name>
    <name type="common">Barley net blotch fungus</name>
    <name type="synonym">Drechslera teres f. teres</name>
    <dbReference type="NCBI Taxonomy" id="861557"/>
    <lineage>
        <taxon>Eukaryota</taxon>
        <taxon>Fungi</taxon>
        <taxon>Dikarya</taxon>
        <taxon>Ascomycota</taxon>
        <taxon>Pezizomycotina</taxon>
        <taxon>Dothideomycetes</taxon>
        <taxon>Pleosporomycetidae</taxon>
        <taxon>Pleosporales</taxon>
        <taxon>Pleosporineae</taxon>
        <taxon>Pleosporaceae</taxon>
        <taxon>Pyrenophora</taxon>
    </lineage>
</organism>
<keyword evidence="2" id="KW-1185">Reference proteome</keyword>